<dbReference type="RefSeq" id="XP_001948907.3">
    <property type="nucleotide sequence ID" value="XM_001948872.4"/>
</dbReference>
<evidence type="ECO:0000313" key="2">
    <source>
        <dbReference type="Proteomes" id="UP000007819"/>
    </source>
</evidence>
<sequence>MKKNAFIKKMNKDENTLISNTNTDENTLTSNINNGKNTLTSNTHEEIIPLNTNTHNHNEKNSFIKKMNKDENTLISNINEDENTLTSYINNDKNTLNSNTHKEINRLTTNTLTRTRKKSLISNINKDKNTLTSNTHKDINMLTTYILTRKRKHSLISNINKDKNTLTSNVNKDVNNVINNLNKKINMLTTNILTRKRKHSLISNINKDKNTLTSNVDKDVNNVISNLNKKINMLTTNILTRKRKHSLISNINKDKNTLTSNVDKDENNDISNLNKKINTLTTNILKRKKKNSLISNIDKDKNTLTSNVGNDKNTLASNVDKDENNVISNLNEKINTLSTNIITCQKNNLLISDINKDKNTTTTNIPTILTSKINIRPSIKSCVNEFIGVEDDTRNIDNDSDQNHTDHCDGEPNNVTNDVNLVEDNMISIYCKEIWPTILNELSDPLKGIKVFESILFNKTYEQVIRQSTKNKLKIKEIKDLNDDWKLKIGSLAFNMKKVIENTKCDLNSRYISIQNQNQMDITLCKHIGDGEKENNSGINKKDLQNNITPENFKTPKLYQHSINSENRNITESVTDIKTTKYNEIKSNISSTQVIADLIKDIPLSTTVSILCPESLKSNKRNLTESDTCITRAKANIIKTQHSSIPNFDHMDVHIPPDTTASRISPIKNNLTQFDSGIKMTQSKTIESSEQSTLVSTNVCLNTHILPQCDSEIEISEIIESNTINDYEPSTPASIDITVNNPQVITTSESCYYSLNNQKTVLTQYNTDIKKIKSKITESTPTYIDLTLDSPPDTRVSSISPNMLNGQSSSTQCNTQLECYEPSTLSSSSIDLTVINLPIMTNSRLNIEKNISTEYNNGIKAISSTSMSTDLRSNKPTFSSPSLRAITPNRNLSLLGRSNIDVFVVQKDAKLSTIHLKRMRRADWKSPKYLKVLPQNICKTSPDVNAIFPIAVKRALKPNSSPPSKYPMLNKLLTRPTNRNLKLDKRNTLNTPANNQMRAPLPRTNTTLKIDKRSFILNTPFISVNNRMNAPLPPTNTIIKLDKRNIFNTTPFNNQMNAPLPDVVYESTQITNKINSQKTIQSNYSLNQHKAPHQIKPVPTAIPLLPSDIIYNNSDGV</sequence>
<reference evidence="2" key="1">
    <citation type="submission" date="2010-06" db="EMBL/GenBank/DDBJ databases">
        <authorList>
            <person name="Jiang H."/>
            <person name="Abraham K."/>
            <person name="Ali S."/>
            <person name="Alsbrooks S.L."/>
            <person name="Anim B.N."/>
            <person name="Anosike U.S."/>
            <person name="Attaway T."/>
            <person name="Bandaranaike D.P."/>
            <person name="Battles P.K."/>
            <person name="Bell S.N."/>
            <person name="Bell A.V."/>
            <person name="Beltran B."/>
            <person name="Bickham C."/>
            <person name="Bustamante Y."/>
            <person name="Caleb T."/>
            <person name="Canada A."/>
            <person name="Cardenas V."/>
            <person name="Carter K."/>
            <person name="Chacko J."/>
            <person name="Chandrabose M.N."/>
            <person name="Chavez D."/>
            <person name="Chavez A."/>
            <person name="Chen L."/>
            <person name="Chu H.-S."/>
            <person name="Claassen K.J."/>
            <person name="Cockrell R."/>
            <person name="Collins M."/>
            <person name="Cooper J.A."/>
            <person name="Cree A."/>
            <person name="Curry S.M."/>
            <person name="Da Y."/>
            <person name="Dao M.D."/>
            <person name="Das B."/>
            <person name="Davila M.-L."/>
            <person name="Davy-Carroll L."/>
            <person name="Denson S."/>
            <person name="Dinh H."/>
            <person name="Ebong V.E."/>
            <person name="Edwards J.R."/>
            <person name="Egan A."/>
            <person name="El-Daye J."/>
            <person name="Escobedo L."/>
            <person name="Fernandez S."/>
            <person name="Fernando P.R."/>
            <person name="Flagg N."/>
            <person name="Forbes L.D."/>
            <person name="Fowler R.G."/>
            <person name="Fu Q."/>
            <person name="Gabisi R.A."/>
            <person name="Ganer J."/>
            <person name="Garbino Pronczuk A."/>
            <person name="Garcia R.M."/>
            <person name="Garner T."/>
            <person name="Garrett T.E."/>
            <person name="Gonzalez D.A."/>
            <person name="Hamid H."/>
            <person name="Hawkins E.S."/>
            <person name="Hirani K."/>
            <person name="Hogues M.E."/>
            <person name="Hollins B."/>
            <person name="Hsiao C.-H."/>
            <person name="Jabil R."/>
            <person name="James M.L."/>
            <person name="Jhangiani S.N."/>
            <person name="Johnson B."/>
            <person name="Johnson Q."/>
            <person name="Joshi V."/>
            <person name="Kalu J.B."/>
            <person name="Kam C."/>
            <person name="Kashfia A."/>
            <person name="Keebler J."/>
            <person name="Kisamo H."/>
            <person name="Kovar C.L."/>
            <person name="Lago L.A."/>
            <person name="Lai C.-Y."/>
            <person name="Laidlaw J."/>
            <person name="Lara F."/>
            <person name="Le T.-K."/>
            <person name="Lee S.L."/>
            <person name="Legall F.H."/>
            <person name="Lemon S.J."/>
            <person name="Lewis L.R."/>
            <person name="Li B."/>
            <person name="Liu Y."/>
            <person name="Liu Y.-S."/>
            <person name="Lopez J."/>
            <person name="Lozado R.J."/>
            <person name="Lu J."/>
            <person name="Madu R.C."/>
            <person name="Maheshwari M."/>
            <person name="Maheshwari R."/>
            <person name="Malloy K."/>
            <person name="Martinez E."/>
            <person name="Mathew T."/>
            <person name="Mercado I.C."/>
            <person name="Mercado C."/>
            <person name="Meyer B."/>
            <person name="Montgomery K."/>
            <person name="Morgan M.B."/>
            <person name="Munidasa M."/>
            <person name="Nazareth L.V."/>
            <person name="Nelson J."/>
            <person name="Ng B.M."/>
            <person name="Nguyen N.B."/>
            <person name="Nguyen P.Q."/>
            <person name="Nguyen T."/>
            <person name="Obregon M."/>
            <person name="Okwuonu G.O."/>
            <person name="Onwere C.G."/>
            <person name="Orozco G."/>
            <person name="Parra A."/>
            <person name="Patel S."/>
            <person name="Patil S."/>
            <person name="Perez A."/>
            <person name="Perez Y."/>
            <person name="Pham C."/>
            <person name="Primus E.L."/>
            <person name="Pu L.-L."/>
            <person name="Puazo M."/>
            <person name="Qin X."/>
            <person name="Quiroz J.B."/>
            <person name="Reese J."/>
            <person name="Richards S."/>
            <person name="Rives C.M."/>
            <person name="Robberts R."/>
            <person name="Ruiz S.J."/>
            <person name="Ruiz M.J."/>
            <person name="Santibanez J."/>
            <person name="Schneider B.W."/>
            <person name="Sisson I."/>
            <person name="Smith M."/>
            <person name="Sodergren E."/>
            <person name="Song X.-Z."/>
            <person name="Song B.B."/>
            <person name="Summersgill H."/>
            <person name="Thelus R."/>
            <person name="Thornton R.D."/>
            <person name="Trejos Z.Y."/>
            <person name="Usmani K."/>
            <person name="Vattathil S."/>
            <person name="Villasana D."/>
            <person name="Walker D.L."/>
            <person name="Wang S."/>
            <person name="Wang K."/>
            <person name="White C.S."/>
            <person name="Williams A.C."/>
            <person name="Williamson J."/>
            <person name="Wilson K."/>
            <person name="Woghiren I.O."/>
            <person name="Woodworth J.R."/>
            <person name="Worley K.C."/>
            <person name="Wright R.A."/>
            <person name="Wu W."/>
            <person name="Young L."/>
            <person name="Zhang L."/>
            <person name="Zhang J."/>
            <person name="Zhu Y."/>
            <person name="Muzny D.M."/>
            <person name="Weinstock G."/>
            <person name="Gibbs R.A."/>
        </authorList>
    </citation>
    <scope>NUCLEOTIDE SEQUENCE [LARGE SCALE GENOMIC DNA]</scope>
    <source>
        <strain evidence="2">LSR1</strain>
    </source>
</reference>
<accession>A0A8R2A4R6</accession>
<dbReference type="KEGG" id="api:100158981"/>
<name>A0A8R2A4R6_ACYPI</name>
<organism evidence="1 2">
    <name type="scientific">Acyrthosiphon pisum</name>
    <name type="common">Pea aphid</name>
    <dbReference type="NCBI Taxonomy" id="7029"/>
    <lineage>
        <taxon>Eukaryota</taxon>
        <taxon>Metazoa</taxon>
        <taxon>Ecdysozoa</taxon>
        <taxon>Arthropoda</taxon>
        <taxon>Hexapoda</taxon>
        <taxon>Insecta</taxon>
        <taxon>Pterygota</taxon>
        <taxon>Neoptera</taxon>
        <taxon>Paraneoptera</taxon>
        <taxon>Hemiptera</taxon>
        <taxon>Sternorrhyncha</taxon>
        <taxon>Aphidomorpha</taxon>
        <taxon>Aphidoidea</taxon>
        <taxon>Aphididae</taxon>
        <taxon>Macrosiphini</taxon>
        <taxon>Acyrthosiphon</taxon>
    </lineage>
</organism>
<dbReference type="Proteomes" id="UP000007819">
    <property type="component" value="Chromosome X"/>
</dbReference>
<reference evidence="1" key="2">
    <citation type="submission" date="2022-06" db="UniProtKB">
        <authorList>
            <consortium name="EnsemblMetazoa"/>
        </authorList>
    </citation>
    <scope>IDENTIFICATION</scope>
</reference>
<dbReference type="OrthoDB" id="6608053at2759"/>
<keyword evidence="2" id="KW-1185">Reference proteome</keyword>
<dbReference type="EnsemblMetazoa" id="XM_001948872.5">
    <property type="protein sequence ID" value="XP_001948907.3"/>
    <property type="gene ID" value="LOC100158981"/>
</dbReference>
<proteinExistence type="predicted"/>
<dbReference type="GeneID" id="100158981"/>
<evidence type="ECO:0000313" key="1">
    <source>
        <dbReference type="EnsemblMetazoa" id="XP_001948907.3"/>
    </source>
</evidence>
<dbReference type="AlphaFoldDB" id="A0A8R2A4R6"/>
<protein>
    <submittedName>
        <fullName evidence="1">Uncharacterized protein</fullName>
    </submittedName>
</protein>